<comment type="function">
    <text evidence="10">Mediates both low-affinity uptake and efflux of sugar across the membrane.</text>
</comment>
<keyword evidence="5 10" id="KW-0762">Sugar transport</keyword>
<evidence type="ECO:0000256" key="3">
    <source>
        <dbReference type="ARBA" id="ARBA00022448"/>
    </source>
</evidence>
<feature type="transmembrane region" description="Helical" evidence="10">
    <location>
        <begin position="44"/>
        <end position="62"/>
    </location>
</feature>
<evidence type="ECO:0000256" key="4">
    <source>
        <dbReference type="ARBA" id="ARBA00022475"/>
    </source>
</evidence>
<dbReference type="InterPro" id="IPR047664">
    <property type="entry name" value="SWEET"/>
</dbReference>
<dbReference type="GO" id="GO:0051260">
    <property type="term" value="P:protein homooligomerization"/>
    <property type="evidence" value="ECO:0007669"/>
    <property type="project" value="UniProtKB-ARBA"/>
</dbReference>
<comment type="subcellular location">
    <subcellularLocation>
        <location evidence="1 10">Cell membrane</location>
        <topology evidence="1 10">Multi-pass membrane protein</topology>
    </subcellularLocation>
</comment>
<dbReference type="Pfam" id="PF03083">
    <property type="entry name" value="MtN3_slv"/>
    <property type="match status" value="2"/>
</dbReference>
<feature type="transmembrane region" description="Helical" evidence="10">
    <location>
        <begin position="74"/>
        <end position="93"/>
    </location>
</feature>
<feature type="transmembrane region" description="Helical" evidence="10">
    <location>
        <begin position="136"/>
        <end position="157"/>
    </location>
</feature>
<name>A0A2G9H9I9_9LAMI</name>
<evidence type="ECO:0000313" key="11">
    <source>
        <dbReference type="EMBL" id="PIN14143.1"/>
    </source>
</evidence>
<feature type="transmembrane region" description="Helical" evidence="10">
    <location>
        <begin position="164"/>
        <end position="186"/>
    </location>
</feature>
<keyword evidence="6 10" id="KW-0812">Transmembrane</keyword>
<evidence type="ECO:0000256" key="9">
    <source>
        <dbReference type="ARBA" id="ARBA00023136"/>
    </source>
</evidence>
<evidence type="ECO:0000256" key="8">
    <source>
        <dbReference type="ARBA" id="ARBA00022989"/>
    </source>
</evidence>
<reference evidence="12" key="1">
    <citation type="journal article" date="2018" name="Gigascience">
        <title>Genome assembly of the Pink Ipe (Handroanthus impetiginosus, Bignoniaceae), a highly valued, ecologically keystone Neotropical timber forest tree.</title>
        <authorList>
            <person name="Silva-Junior O.B."/>
            <person name="Grattapaglia D."/>
            <person name="Novaes E."/>
            <person name="Collevatti R.G."/>
        </authorList>
    </citation>
    <scope>NUCLEOTIDE SEQUENCE [LARGE SCALE GENOMIC DNA]</scope>
    <source>
        <strain evidence="12">cv. UFG-1</strain>
    </source>
</reference>
<dbReference type="Proteomes" id="UP000231279">
    <property type="component" value="Unassembled WGS sequence"/>
</dbReference>
<keyword evidence="8 10" id="KW-1133">Transmembrane helix</keyword>
<evidence type="ECO:0000256" key="5">
    <source>
        <dbReference type="ARBA" id="ARBA00022597"/>
    </source>
</evidence>
<keyword evidence="3 10" id="KW-0813">Transport</keyword>
<evidence type="ECO:0000256" key="6">
    <source>
        <dbReference type="ARBA" id="ARBA00022692"/>
    </source>
</evidence>
<organism evidence="11 12">
    <name type="scientific">Handroanthus impetiginosus</name>
    <dbReference type="NCBI Taxonomy" id="429701"/>
    <lineage>
        <taxon>Eukaryota</taxon>
        <taxon>Viridiplantae</taxon>
        <taxon>Streptophyta</taxon>
        <taxon>Embryophyta</taxon>
        <taxon>Tracheophyta</taxon>
        <taxon>Spermatophyta</taxon>
        <taxon>Magnoliopsida</taxon>
        <taxon>eudicotyledons</taxon>
        <taxon>Gunneridae</taxon>
        <taxon>Pentapetalae</taxon>
        <taxon>asterids</taxon>
        <taxon>lamiids</taxon>
        <taxon>Lamiales</taxon>
        <taxon>Bignoniaceae</taxon>
        <taxon>Crescentiina</taxon>
        <taxon>Tabebuia alliance</taxon>
        <taxon>Handroanthus</taxon>
    </lineage>
</organism>
<keyword evidence="4" id="KW-1003">Cell membrane</keyword>
<dbReference type="FunFam" id="1.20.1280.290:FF:000002">
    <property type="entry name" value="Bidirectional sugar transporter SWEET"/>
    <property type="match status" value="1"/>
</dbReference>
<dbReference type="PANTHER" id="PTHR10791:SF44">
    <property type="entry name" value="BIDIRECTIONAL SUGAR TRANSPORTER SWEET1"/>
    <property type="match status" value="1"/>
</dbReference>
<evidence type="ECO:0000256" key="1">
    <source>
        <dbReference type="ARBA" id="ARBA00004651"/>
    </source>
</evidence>
<dbReference type="GO" id="GO:0005886">
    <property type="term" value="C:plasma membrane"/>
    <property type="evidence" value="ECO:0007669"/>
    <property type="project" value="UniProtKB-SubCell"/>
</dbReference>
<feature type="transmembrane region" description="Helical" evidence="10">
    <location>
        <begin position="6"/>
        <end position="24"/>
    </location>
</feature>
<dbReference type="OrthoDB" id="409725at2759"/>
<protein>
    <recommendedName>
        <fullName evidence="10">Bidirectional sugar transporter SWEET</fullName>
    </recommendedName>
</protein>
<gene>
    <name evidence="11" type="ORF">CDL12_13262</name>
</gene>
<proteinExistence type="inferred from homology"/>
<keyword evidence="12" id="KW-1185">Reference proteome</keyword>
<evidence type="ECO:0000313" key="12">
    <source>
        <dbReference type="Proteomes" id="UP000231279"/>
    </source>
</evidence>
<feature type="transmembrane region" description="Helical" evidence="10">
    <location>
        <begin position="105"/>
        <end position="124"/>
    </location>
</feature>
<evidence type="ECO:0000256" key="7">
    <source>
        <dbReference type="ARBA" id="ARBA00022737"/>
    </source>
</evidence>
<dbReference type="EMBL" id="NKXS01002346">
    <property type="protein sequence ID" value="PIN14143.1"/>
    <property type="molecule type" value="Genomic_DNA"/>
</dbReference>
<evidence type="ECO:0000256" key="2">
    <source>
        <dbReference type="ARBA" id="ARBA00007809"/>
    </source>
</evidence>
<keyword evidence="7" id="KW-0677">Repeat</keyword>
<comment type="similarity">
    <text evidence="2 10">Belongs to the SWEET sugar transporter family.</text>
</comment>
<dbReference type="FunFam" id="1.20.1280.290:FF:000014">
    <property type="entry name" value="Bidirectional sugar transporter SWEET"/>
    <property type="match status" value="1"/>
</dbReference>
<dbReference type="GO" id="GO:0051119">
    <property type="term" value="F:sugar transmembrane transporter activity"/>
    <property type="evidence" value="ECO:0007669"/>
    <property type="project" value="InterPro"/>
</dbReference>
<dbReference type="PANTHER" id="PTHR10791">
    <property type="entry name" value="RAG1-ACTIVATING PROTEIN 1"/>
    <property type="match status" value="1"/>
</dbReference>
<sequence length="237" mass="26464">MIKGGALHLAFGILGNATGLFLFLSPTVTFKRIVTRKSTEEFSGLPYVMTLFNCLLATWYGLPFITRNNYLVSIVYAIGAIIESIYILIFLIYSPKKERARIIGLVAFILVLFASVALVSIFGFHKEEQRKFLCGFISTIFSILMYASPLSIMMVVIRTKSVEYMPFLLSLFVFISAACWLIYGIIGKDIFIIVSNVCGSSLGAMQLSLYAIYSKNKGDVWRPNMDGSVEMGLRNTC</sequence>
<accession>A0A2G9H9I9</accession>
<dbReference type="InterPro" id="IPR004316">
    <property type="entry name" value="SWEET_rpt"/>
</dbReference>
<keyword evidence="9 10" id="KW-0472">Membrane</keyword>
<dbReference type="AlphaFoldDB" id="A0A2G9H9I9"/>
<dbReference type="Gene3D" id="1.20.1280.290">
    <property type="match status" value="2"/>
</dbReference>
<evidence type="ECO:0000256" key="10">
    <source>
        <dbReference type="RuleBase" id="RU910715"/>
    </source>
</evidence>
<comment type="caution">
    <text evidence="11">The sequence shown here is derived from an EMBL/GenBank/DDBJ whole genome shotgun (WGS) entry which is preliminary data.</text>
</comment>
<feature type="transmembrane region" description="Helical" evidence="10">
    <location>
        <begin position="192"/>
        <end position="213"/>
    </location>
</feature>